<sequence>MLNQFYNYLSEKLIAFFEDQSLSGGERFYLQFDDENQVRQFYDALGKHDYADSFIYQHEHGSPYETFGLKIGEVTVVVAATVNHVTPDFLVTLRNKVGEQQEDWENTALLSICHETLDSIRGGSSDLQKEGMPFHVKSITNTLKQEIENSSLSKTEKEIAKFHLNKKLEDIILQPALVDFAEVLGLLSQGSIEKKDYPSLGLFYDEQLDQYTPSQVRKRLEENHSYFEKVQHIHEYENLEQQLEKSFDDKGVTQLKKDDWQALDYSFVKESNERLIEEDKKVLEYIEMVDKQTKEGLVFWEKPIRDTKAGNRKRHIIIFNPERKEEINLQFSFDEFLKQEFIKNKTKAHVEKSGKKLNVQLFHDAGNTTFYKFTYQHKNQTKSTYDFQIAIVECPPTFLEPIQTLYEVKQNEKRIIIHGEGNNVFIGQDQQNANEYDVEEPDEVIELASEEEGIEISEASAAWSDDSLKFTIKINEYTLPFKIKDQLTRTPAVLGKQIWKMKRERKAHFTFENDQLQQGTLVYHPREEFKRYLQLEKMWMNQGMHFAKLGSTGLEAEYLNIPSKLKDAYEHLLDLYRSKHLLPSLAYLEDQLLEQSKKYVDIYNSCVRAVEENSILTKEEKNIFKLGTIEEANRIYLTPLHPLNVAYQIAFHEQISGEQLEHHILDRLRPNNLLPYVFGNQDELYRPIIQHHASEWVVYEPLKNVTVGESNAYLANVVEEKLQQFVEHFSYLFLTGSNSPFKINVINITNDEEVLRGIFYFVKKRIEKYGPHQVIPLDIALYQENDYVSAFETFSLYDDVESIEERFDISLESKKLDPADMLRFVRENIRYYKLKDTEDYNYAHISFYKMISQDSYAKDNIQEMETGLSLHGLLSSVTSATGRQDYRTGFGIKNVLEPENQLIETAYCLNELASNLENEGSSPYRKNEAIVTRTTSFKEETLDALYDSSYWVTFIDPNVDLDFFQRSERDLLIIHYSDQYSYDQYDAITVTDKSSQYRKVIKQYLEDEYIKAEDDQINLAIRAFNAVNGEWLLRIIGSKAQFSREKLSIISALKYALSFLDHERIIWIPISLEEILRVAGVVNLTKSAGIFSAKNLGVKGSTSDDLLLIGLEITEDQKVYFHYYPVEVKVGLNQSSTIAKAKEQISTTRSLLDEQLKEVDENGDKIFKNAFFRNFFVQLFLANAQKFLANGLWPEKNFEDIEKVKDILLNDSYQVGNHLRPNIGDGMVLSFKNEATWRSAKIEDRSLLLQLSEEDAYSGVIEEVETIKSRIHQGKTDINTNILLANNYGQTPQATEHAEPVTDEKKEPETKQPNEKELSKEKTEKEKKPVPDNEDPVQPNPEEEKDEQPVDLEDVRVLLGTVEGSKHKVYWEYGHKDLANRHILISGKSGQGKTYFMQCMLMELAANNVSSIIFDYTGGFKKSKLEPEFKEFLGDKLEQILVARDNFPINPFKRNEKELDEDEFIEEDFADVADRMKSVFAAIYTDLGIQQLNAIYQAIVKGMQKHGDSMNLELLRQELEEDNSGSAKTALSQLNPMIDKNPFDSSHDFNWGKLEEDKGKVLVIQLTGFASDVQKMITEFILWDLWHYKLQHGDQTIPMPVVLDEAQNLDHSEKSPSAKILTEGRKFGWSGWYATQFLKGQLNTDEIARLQNSSQKIYFLPPENEISTVASNLSHDNASKREWERRLAALNKAQCVSYGPMLGKDGSLRQSEPVIVNISSLEERIRLLGEKEN</sequence>
<proteinExistence type="predicted"/>
<keyword evidence="4" id="KW-1185">Reference proteome</keyword>
<dbReference type="InterPro" id="IPR017646">
    <property type="entry name" value="Dnd_assoc_2"/>
</dbReference>
<evidence type="ECO:0000313" key="4">
    <source>
        <dbReference type="Proteomes" id="UP001500880"/>
    </source>
</evidence>
<protein>
    <recommendedName>
        <fullName evidence="2">Helicase HerA central domain-containing protein</fullName>
    </recommendedName>
</protein>
<dbReference type="Pfam" id="PF01935">
    <property type="entry name" value="DUF87"/>
    <property type="match status" value="1"/>
</dbReference>
<feature type="region of interest" description="Disordered" evidence="1">
    <location>
        <begin position="1291"/>
        <end position="1352"/>
    </location>
</feature>
<dbReference type="PANTHER" id="PTHR42957">
    <property type="entry name" value="HELICASE MJ1565-RELATED"/>
    <property type="match status" value="1"/>
</dbReference>
<feature type="compositionally biased region" description="Basic and acidic residues" evidence="1">
    <location>
        <begin position="1296"/>
        <end position="1331"/>
    </location>
</feature>
<dbReference type="SUPFAM" id="SSF52540">
    <property type="entry name" value="P-loop containing nucleoside triphosphate hydrolases"/>
    <property type="match status" value="1"/>
</dbReference>
<accession>A0ABN1B915</accession>
<gene>
    <name evidence="3" type="ORF">GCM10008986_18950</name>
</gene>
<comment type="caution">
    <text evidence="3">The sequence shown here is derived from an EMBL/GenBank/DDBJ whole genome shotgun (WGS) entry which is preliminary data.</text>
</comment>
<evidence type="ECO:0000313" key="3">
    <source>
        <dbReference type="EMBL" id="GAA0492767.1"/>
    </source>
</evidence>
<evidence type="ECO:0000256" key="1">
    <source>
        <dbReference type="SAM" id="MobiDB-lite"/>
    </source>
</evidence>
<reference evidence="3 4" key="1">
    <citation type="journal article" date="2019" name="Int. J. Syst. Evol. Microbiol.">
        <title>The Global Catalogue of Microorganisms (GCM) 10K type strain sequencing project: providing services to taxonomists for standard genome sequencing and annotation.</title>
        <authorList>
            <consortium name="The Broad Institute Genomics Platform"/>
            <consortium name="The Broad Institute Genome Sequencing Center for Infectious Disease"/>
            <person name="Wu L."/>
            <person name="Ma J."/>
        </authorList>
    </citation>
    <scope>NUCLEOTIDE SEQUENCE [LARGE SCALE GENOMIC DNA]</scope>
    <source>
        <strain evidence="3 4">JCM 12389</strain>
    </source>
</reference>
<name>A0ABN1B915_9BACI</name>
<dbReference type="InterPro" id="IPR002789">
    <property type="entry name" value="HerA_central"/>
</dbReference>
<feature type="domain" description="Helicase HerA central" evidence="2">
    <location>
        <begin position="1360"/>
        <end position="1582"/>
    </location>
</feature>
<dbReference type="EMBL" id="BAAADO010000003">
    <property type="protein sequence ID" value="GAA0492767.1"/>
    <property type="molecule type" value="Genomic_DNA"/>
</dbReference>
<dbReference type="Proteomes" id="UP001500880">
    <property type="component" value="Unassembled WGS sequence"/>
</dbReference>
<dbReference type="NCBIfam" id="TIGR03237">
    <property type="entry name" value="dnd_assoc_2"/>
    <property type="match status" value="1"/>
</dbReference>
<dbReference type="InterPro" id="IPR027417">
    <property type="entry name" value="P-loop_NTPase"/>
</dbReference>
<dbReference type="Gene3D" id="3.40.50.300">
    <property type="entry name" value="P-loop containing nucleotide triphosphate hydrolases"/>
    <property type="match status" value="2"/>
</dbReference>
<dbReference type="RefSeq" id="WP_343840076.1">
    <property type="nucleotide sequence ID" value="NZ_BAAADO010000003.1"/>
</dbReference>
<dbReference type="PANTHER" id="PTHR42957:SF1">
    <property type="entry name" value="HELICASE MJ1565-RELATED"/>
    <property type="match status" value="1"/>
</dbReference>
<organism evidence="3 4">
    <name type="scientific">Salinibacillus aidingensis</name>
    <dbReference type="NCBI Taxonomy" id="237684"/>
    <lineage>
        <taxon>Bacteria</taxon>
        <taxon>Bacillati</taxon>
        <taxon>Bacillota</taxon>
        <taxon>Bacilli</taxon>
        <taxon>Bacillales</taxon>
        <taxon>Bacillaceae</taxon>
        <taxon>Salinibacillus</taxon>
    </lineage>
</organism>
<dbReference type="InterPro" id="IPR008571">
    <property type="entry name" value="HerA-like"/>
</dbReference>
<feature type="compositionally biased region" description="Acidic residues" evidence="1">
    <location>
        <begin position="1341"/>
        <end position="1352"/>
    </location>
</feature>
<evidence type="ECO:0000259" key="2">
    <source>
        <dbReference type="Pfam" id="PF01935"/>
    </source>
</evidence>